<dbReference type="InterPro" id="IPR004245">
    <property type="entry name" value="DUF229"/>
</dbReference>
<dbReference type="Pfam" id="PF02995">
    <property type="entry name" value="DUF229"/>
    <property type="match status" value="1"/>
</dbReference>
<keyword evidence="2" id="KW-1185">Reference proteome</keyword>
<dbReference type="EMBL" id="BLXT01005552">
    <property type="protein sequence ID" value="GFO23911.1"/>
    <property type="molecule type" value="Genomic_DNA"/>
</dbReference>
<organism evidence="1 2">
    <name type="scientific">Plakobranchus ocellatus</name>
    <dbReference type="NCBI Taxonomy" id="259542"/>
    <lineage>
        <taxon>Eukaryota</taxon>
        <taxon>Metazoa</taxon>
        <taxon>Spiralia</taxon>
        <taxon>Lophotrochozoa</taxon>
        <taxon>Mollusca</taxon>
        <taxon>Gastropoda</taxon>
        <taxon>Heterobranchia</taxon>
        <taxon>Euthyneura</taxon>
        <taxon>Panpulmonata</taxon>
        <taxon>Sacoglossa</taxon>
        <taxon>Placobranchoidea</taxon>
        <taxon>Plakobranchidae</taxon>
        <taxon>Plakobranchus</taxon>
    </lineage>
</organism>
<dbReference type="PANTHER" id="PTHR10974:SF1">
    <property type="entry name" value="FI08016P-RELATED"/>
    <property type="match status" value="1"/>
</dbReference>
<dbReference type="Proteomes" id="UP000735302">
    <property type="component" value="Unassembled WGS sequence"/>
</dbReference>
<comment type="caution">
    <text evidence="1">The sequence shown here is derived from an EMBL/GenBank/DDBJ whole genome shotgun (WGS) entry which is preliminary data.</text>
</comment>
<dbReference type="PANTHER" id="PTHR10974">
    <property type="entry name" value="FI08016P-RELATED"/>
    <property type="match status" value="1"/>
</dbReference>
<protein>
    <submittedName>
        <fullName evidence="1">Uncharacterized protein</fullName>
    </submittedName>
</protein>
<proteinExistence type="predicted"/>
<evidence type="ECO:0000313" key="1">
    <source>
        <dbReference type="EMBL" id="GFO23911.1"/>
    </source>
</evidence>
<dbReference type="GO" id="GO:0005615">
    <property type="term" value="C:extracellular space"/>
    <property type="evidence" value="ECO:0007669"/>
    <property type="project" value="TreeGrafter"/>
</dbReference>
<dbReference type="AlphaFoldDB" id="A0AAV4BXR6"/>
<gene>
    <name evidence="1" type="ORF">PoB_005041600</name>
</gene>
<sequence length="204" mass="23872">MATAPGVKQAPKARPYECIFPATDPFDPQLKSVLKVYPPLDCSKHTANIVYLENFVAKPWQENIMTECFDTRKRAISRSYFPLIRIKNETERFLKKNYQNYVTHISPLETLSILVLGIDGMSRQHFERAMPKTRNFLLEKMGAIELCKYNKLAFETFPNVLALLTGHTPEEFYKDWHYNQTEFVDQINEAFIWTDARKLDIVQE</sequence>
<reference evidence="1 2" key="1">
    <citation type="journal article" date="2021" name="Elife">
        <title>Chloroplast acquisition without the gene transfer in kleptoplastic sea slugs, Plakobranchus ocellatus.</title>
        <authorList>
            <person name="Maeda T."/>
            <person name="Takahashi S."/>
            <person name="Yoshida T."/>
            <person name="Shimamura S."/>
            <person name="Takaki Y."/>
            <person name="Nagai Y."/>
            <person name="Toyoda A."/>
            <person name="Suzuki Y."/>
            <person name="Arimoto A."/>
            <person name="Ishii H."/>
            <person name="Satoh N."/>
            <person name="Nishiyama T."/>
            <person name="Hasebe M."/>
            <person name="Maruyama T."/>
            <person name="Minagawa J."/>
            <person name="Obokata J."/>
            <person name="Shigenobu S."/>
        </authorList>
    </citation>
    <scope>NUCLEOTIDE SEQUENCE [LARGE SCALE GENOMIC DNA]</scope>
</reference>
<evidence type="ECO:0000313" key="2">
    <source>
        <dbReference type="Proteomes" id="UP000735302"/>
    </source>
</evidence>
<name>A0AAV4BXR6_9GAST</name>
<accession>A0AAV4BXR6</accession>